<dbReference type="Proteomes" id="UP000326659">
    <property type="component" value="Chromosome"/>
</dbReference>
<dbReference type="PROSITE" id="PS50110">
    <property type="entry name" value="RESPONSE_REGULATORY"/>
    <property type="match status" value="1"/>
</dbReference>
<dbReference type="SUPFAM" id="SSF47384">
    <property type="entry name" value="Homodimeric domain of signal transducing histidine kinase"/>
    <property type="match status" value="1"/>
</dbReference>
<keyword evidence="6" id="KW-0902">Two-component regulatory system</keyword>
<dbReference type="Pfam" id="PF00512">
    <property type="entry name" value="HisKA"/>
    <property type="match status" value="1"/>
</dbReference>
<dbReference type="PANTHER" id="PTHR43711">
    <property type="entry name" value="TWO-COMPONENT HISTIDINE KINASE"/>
    <property type="match status" value="1"/>
</dbReference>
<organism evidence="11 12">
    <name type="scientific">Pseudomonas denitrificans</name>
    <dbReference type="NCBI Taxonomy" id="43306"/>
    <lineage>
        <taxon>Bacteria</taxon>
        <taxon>Pseudomonadati</taxon>
        <taxon>Pseudomonadota</taxon>
        <taxon>Gammaproteobacteria</taxon>
        <taxon>Pseudomonadales</taxon>
        <taxon>Pseudomonadaceae</taxon>
        <taxon>Halopseudomonas</taxon>
    </lineage>
</organism>
<dbReference type="InterPro" id="IPR003661">
    <property type="entry name" value="HisK_dim/P_dom"/>
</dbReference>
<evidence type="ECO:0000256" key="5">
    <source>
        <dbReference type="ARBA" id="ARBA00022777"/>
    </source>
</evidence>
<dbReference type="OrthoDB" id="9764438at2"/>
<keyword evidence="12" id="KW-1185">Reference proteome</keyword>
<dbReference type="Pfam" id="PF02518">
    <property type="entry name" value="HATPase_c"/>
    <property type="match status" value="1"/>
</dbReference>
<keyword evidence="8" id="KW-0812">Transmembrane</keyword>
<evidence type="ECO:0000256" key="8">
    <source>
        <dbReference type="SAM" id="Phobius"/>
    </source>
</evidence>
<feature type="transmembrane region" description="Helical" evidence="8">
    <location>
        <begin position="46"/>
        <end position="67"/>
    </location>
</feature>
<dbReference type="KEGG" id="pden:F1C79_02675"/>
<dbReference type="SMART" id="SM00387">
    <property type="entry name" value="HATPase_c"/>
    <property type="match status" value="1"/>
</dbReference>
<evidence type="ECO:0000256" key="1">
    <source>
        <dbReference type="ARBA" id="ARBA00000085"/>
    </source>
</evidence>
<feature type="domain" description="Histidine kinase" evidence="9">
    <location>
        <begin position="220"/>
        <end position="438"/>
    </location>
</feature>
<feature type="transmembrane region" description="Helical" evidence="8">
    <location>
        <begin position="109"/>
        <end position="128"/>
    </location>
</feature>
<dbReference type="GO" id="GO:0000155">
    <property type="term" value="F:phosphorelay sensor kinase activity"/>
    <property type="evidence" value="ECO:0007669"/>
    <property type="project" value="InterPro"/>
</dbReference>
<keyword evidence="5 11" id="KW-0418">Kinase</keyword>
<feature type="transmembrane region" description="Helical" evidence="8">
    <location>
        <begin position="79"/>
        <end position="97"/>
    </location>
</feature>
<feature type="domain" description="Response regulatory" evidence="10">
    <location>
        <begin position="458"/>
        <end position="583"/>
    </location>
</feature>
<sequence length="589" mass="64916">MHNSLQQRDLVDLLFRQSYAVLFANLVIPLPVLYIFRNALSPTTMVFWLVALYALTLGRIVLARTYFRQAPARTREEKWLWSNTLLSWASSLLWGWLGWAGFAHGDPQLFAFTCIVLTGLVCGAVPSLSAFPPAYIGSLTAMLLPMLVRCLSIADEQHTTYSFFIVCLAAVNLYYSRVTYRSLCETIRLRQENSELVHDLREQRDRARAADQAKTRFLAAASHDLRQPIHALGLFVGALSALAERGPVDARQARDIASRLRAMLGNLSDLLNGLLDISRLDAGVVPVAREPISLHKLFADLREAFAGTASEHNLRWRVQDSRLWVDSDPLLLKRILDNLLSNAFRYTPKGSVLLGCRRRGDELEIQVIDTGVGIHASQQEVIFDEFVQLHNAERDRKQGLGLGLAIVRHTARLLGHPLALTSEAGRGTCFSLRVPVAEAPLQAPPLPLPTAARGPGLGIMVVEDEVDVLHALCSLLEVWGHRVYPGTSALLACQRHIEASHTGRAPVDLILSDYRLGEGQTGADAVRRIRSYLSRGQLGEVPALIITGDTSPERLREAAASGSQLLHKPLDTDQLRAAIASSQDVTSTA</sequence>
<keyword evidence="3 7" id="KW-0597">Phosphoprotein</keyword>
<dbReference type="AlphaFoldDB" id="A0A9X7R2X3"/>
<dbReference type="InterPro" id="IPR036097">
    <property type="entry name" value="HisK_dim/P_sf"/>
</dbReference>
<dbReference type="PRINTS" id="PR00344">
    <property type="entry name" value="BCTRLSENSOR"/>
</dbReference>
<dbReference type="RefSeq" id="WP_081518049.1">
    <property type="nucleotide sequence ID" value="NZ_CP043626.1"/>
</dbReference>
<dbReference type="FunFam" id="3.30.565.10:FF:000049">
    <property type="entry name" value="Two-component sensor histidine kinase"/>
    <property type="match status" value="1"/>
</dbReference>
<dbReference type="SMART" id="SM00388">
    <property type="entry name" value="HisKA"/>
    <property type="match status" value="1"/>
</dbReference>
<gene>
    <name evidence="11" type="ORF">F1C79_02675</name>
</gene>
<dbReference type="InterPro" id="IPR004358">
    <property type="entry name" value="Sig_transdc_His_kin-like_C"/>
</dbReference>
<dbReference type="Gene3D" id="3.30.565.10">
    <property type="entry name" value="Histidine kinase-like ATPase, C-terminal domain"/>
    <property type="match status" value="1"/>
</dbReference>
<dbReference type="Gene3D" id="1.10.287.130">
    <property type="match status" value="1"/>
</dbReference>
<evidence type="ECO:0000313" key="12">
    <source>
        <dbReference type="Proteomes" id="UP000326659"/>
    </source>
</evidence>
<dbReference type="Gene3D" id="3.40.50.2300">
    <property type="match status" value="1"/>
</dbReference>
<dbReference type="PROSITE" id="PS50109">
    <property type="entry name" value="HIS_KIN"/>
    <property type="match status" value="1"/>
</dbReference>
<evidence type="ECO:0000313" key="11">
    <source>
        <dbReference type="EMBL" id="QEY70644.1"/>
    </source>
</evidence>
<feature type="transmembrane region" description="Helical" evidence="8">
    <location>
        <begin position="160"/>
        <end position="180"/>
    </location>
</feature>
<evidence type="ECO:0000259" key="10">
    <source>
        <dbReference type="PROSITE" id="PS50110"/>
    </source>
</evidence>
<dbReference type="InterPro" id="IPR005467">
    <property type="entry name" value="His_kinase_dom"/>
</dbReference>
<dbReference type="EC" id="2.7.13.3" evidence="2"/>
<dbReference type="Pfam" id="PF00072">
    <property type="entry name" value="Response_reg"/>
    <property type="match status" value="1"/>
</dbReference>
<dbReference type="PANTHER" id="PTHR43711:SF31">
    <property type="entry name" value="HISTIDINE KINASE"/>
    <property type="match status" value="1"/>
</dbReference>
<dbReference type="SUPFAM" id="SSF55874">
    <property type="entry name" value="ATPase domain of HSP90 chaperone/DNA topoisomerase II/histidine kinase"/>
    <property type="match status" value="1"/>
</dbReference>
<evidence type="ECO:0000256" key="6">
    <source>
        <dbReference type="ARBA" id="ARBA00023012"/>
    </source>
</evidence>
<evidence type="ECO:0000256" key="2">
    <source>
        <dbReference type="ARBA" id="ARBA00012438"/>
    </source>
</evidence>
<feature type="transmembrane region" description="Helical" evidence="8">
    <location>
        <begin position="20"/>
        <end position="40"/>
    </location>
</feature>
<keyword evidence="8" id="KW-0472">Membrane</keyword>
<dbReference type="InterPro" id="IPR050736">
    <property type="entry name" value="Sensor_HK_Regulatory"/>
</dbReference>
<name>A0A9X7R2X3_PSEDE</name>
<proteinExistence type="predicted"/>
<accession>A0A9X7R2X3</accession>
<evidence type="ECO:0000256" key="7">
    <source>
        <dbReference type="PROSITE-ProRule" id="PRU00169"/>
    </source>
</evidence>
<reference evidence="11 12" key="1">
    <citation type="submission" date="2019-09" db="EMBL/GenBank/DDBJ databases">
        <title>Prosopis cineraria nodule microbiome.</title>
        <authorList>
            <person name="Chaluvadi S.R."/>
            <person name="Ali R."/>
            <person name="Wang X."/>
        </authorList>
    </citation>
    <scope>NUCLEOTIDE SEQUENCE [LARGE SCALE GENOMIC DNA]</scope>
    <source>
        <strain evidence="11 12">BG1</strain>
    </source>
</reference>
<keyword evidence="4" id="KW-0808">Transferase</keyword>
<dbReference type="SUPFAM" id="SSF52172">
    <property type="entry name" value="CheY-like"/>
    <property type="match status" value="1"/>
</dbReference>
<comment type="catalytic activity">
    <reaction evidence="1">
        <text>ATP + protein L-histidine = ADP + protein N-phospho-L-histidine.</text>
        <dbReference type="EC" id="2.7.13.3"/>
    </reaction>
</comment>
<dbReference type="InterPro" id="IPR001789">
    <property type="entry name" value="Sig_transdc_resp-reg_receiver"/>
</dbReference>
<feature type="modified residue" description="4-aspartylphosphate" evidence="7">
    <location>
        <position position="513"/>
    </location>
</feature>
<evidence type="ECO:0000256" key="4">
    <source>
        <dbReference type="ARBA" id="ARBA00022679"/>
    </source>
</evidence>
<dbReference type="InterPro" id="IPR003594">
    <property type="entry name" value="HATPase_dom"/>
</dbReference>
<dbReference type="EMBL" id="CP043626">
    <property type="protein sequence ID" value="QEY70644.1"/>
    <property type="molecule type" value="Genomic_DNA"/>
</dbReference>
<dbReference type="InterPro" id="IPR011006">
    <property type="entry name" value="CheY-like_superfamily"/>
</dbReference>
<evidence type="ECO:0000256" key="3">
    <source>
        <dbReference type="ARBA" id="ARBA00022553"/>
    </source>
</evidence>
<keyword evidence="8" id="KW-1133">Transmembrane helix</keyword>
<dbReference type="SMART" id="SM00448">
    <property type="entry name" value="REC"/>
    <property type="match status" value="1"/>
</dbReference>
<dbReference type="InterPro" id="IPR036890">
    <property type="entry name" value="HATPase_C_sf"/>
</dbReference>
<evidence type="ECO:0000259" key="9">
    <source>
        <dbReference type="PROSITE" id="PS50109"/>
    </source>
</evidence>
<dbReference type="CDD" id="cd00082">
    <property type="entry name" value="HisKA"/>
    <property type="match status" value="1"/>
</dbReference>
<protein>
    <recommendedName>
        <fullName evidence="2">histidine kinase</fullName>
        <ecNumber evidence="2">2.7.13.3</ecNumber>
    </recommendedName>
</protein>